<dbReference type="InterPro" id="IPR001345">
    <property type="entry name" value="PG/BPGM_mutase_AS"/>
</dbReference>
<comment type="caution">
    <text evidence="2">The sequence shown here is derived from an EMBL/GenBank/DDBJ whole genome shotgun (WGS) entry which is preliminary data.</text>
</comment>
<dbReference type="CDD" id="cd07067">
    <property type="entry name" value="HP_PGM_like"/>
    <property type="match status" value="1"/>
</dbReference>
<dbReference type="Pfam" id="PF00300">
    <property type="entry name" value="His_Phos_1"/>
    <property type="match status" value="1"/>
</dbReference>
<dbReference type="EMBL" id="BNJK01000001">
    <property type="protein sequence ID" value="GHO90646.1"/>
    <property type="molecule type" value="Genomic_DNA"/>
</dbReference>
<dbReference type="Proteomes" id="UP000597444">
    <property type="component" value="Unassembled WGS sequence"/>
</dbReference>
<dbReference type="Gene3D" id="3.40.50.1240">
    <property type="entry name" value="Phosphoglycerate mutase-like"/>
    <property type="match status" value="1"/>
</dbReference>
<evidence type="ECO:0000313" key="2">
    <source>
        <dbReference type="EMBL" id="GHO90646.1"/>
    </source>
</evidence>
<dbReference type="SUPFAM" id="SSF53254">
    <property type="entry name" value="Phosphoglycerate mutase-like"/>
    <property type="match status" value="1"/>
</dbReference>
<feature type="binding site" evidence="1">
    <location>
        <begin position="13"/>
        <end position="20"/>
    </location>
    <ligand>
        <name>substrate</name>
    </ligand>
</feature>
<dbReference type="AlphaFoldDB" id="A0A8J3II37"/>
<dbReference type="PROSITE" id="PS00175">
    <property type="entry name" value="PG_MUTASE"/>
    <property type="match status" value="1"/>
</dbReference>
<dbReference type="GO" id="GO:0016791">
    <property type="term" value="F:phosphatase activity"/>
    <property type="evidence" value="ECO:0007669"/>
    <property type="project" value="TreeGrafter"/>
</dbReference>
<evidence type="ECO:0000313" key="3">
    <source>
        <dbReference type="Proteomes" id="UP000597444"/>
    </source>
</evidence>
<accession>A0A8J3II37</accession>
<reference evidence="2" key="1">
    <citation type="submission" date="2020-10" db="EMBL/GenBank/DDBJ databases">
        <title>Taxonomic study of unclassified bacteria belonging to the class Ktedonobacteria.</title>
        <authorList>
            <person name="Yabe S."/>
            <person name="Wang C.M."/>
            <person name="Zheng Y."/>
            <person name="Sakai Y."/>
            <person name="Cavaletti L."/>
            <person name="Monciardini P."/>
            <person name="Donadio S."/>
        </authorList>
    </citation>
    <scope>NUCLEOTIDE SEQUENCE</scope>
    <source>
        <strain evidence="2">ID150040</strain>
    </source>
</reference>
<dbReference type="InterPro" id="IPR050275">
    <property type="entry name" value="PGM_Phosphatase"/>
</dbReference>
<organism evidence="2 3">
    <name type="scientific">Reticulibacter mediterranei</name>
    <dbReference type="NCBI Taxonomy" id="2778369"/>
    <lineage>
        <taxon>Bacteria</taxon>
        <taxon>Bacillati</taxon>
        <taxon>Chloroflexota</taxon>
        <taxon>Ktedonobacteria</taxon>
        <taxon>Ktedonobacterales</taxon>
        <taxon>Reticulibacteraceae</taxon>
        <taxon>Reticulibacter</taxon>
    </lineage>
</organism>
<keyword evidence="3" id="KW-1185">Reference proteome</keyword>
<dbReference type="GO" id="GO:0005737">
    <property type="term" value="C:cytoplasm"/>
    <property type="evidence" value="ECO:0007669"/>
    <property type="project" value="TreeGrafter"/>
</dbReference>
<dbReference type="PANTHER" id="PTHR48100:SF59">
    <property type="entry name" value="ADENOSYLCOBALAMIN_ALPHA-RIBAZOLE PHOSPHATASE"/>
    <property type="match status" value="1"/>
</dbReference>
<feature type="binding site" evidence="1">
    <location>
        <position position="64"/>
    </location>
    <ligand>
        <name>substrate</name>
    </ligand>
</feature>
<sequence length="231" mass="26474">MNTQDMNTIYLVRHGENPANLNNEFSYKLVDYSLTLKGRLQAQQTAEYFRDKNIHEIHTSPLKRTRETAQIIAETLGLTEISVIEEFREVNVGALERLPPSIESWELHDRIVAEWFFGRHEVTFPEGENYLTLLQRMHTGLCQVLANKAGKNIIIVGHAGIFTIPLRDICQDVDIEEITQIVLRNCSITRLELAMREEKLEGKLRSWGYIGHLSGEAAQFVRTNLVAQAEE</sequence>
<proteinExistence type="predicted"/>
<evidence type="ECO:0000256" key="1">
    <source>
        <dbReference type="PIRSR" id="PIRSR613078-2"/>
    </source>
</evidence>
<dbReference type="RefSeq" id="WP_220201595.1">
    <property type="nucleotide sequence ID" value="NZ_BNJK01000001.1"/>
</dbReference>
<dbReference type="SMART" id="SM00855">
    <property type="entry name" value="PGAM"/>
    <property type="match status" value="1"/>
</dbReference>
<gene>
    <name evidence="2" type="primary">gpmB</name>
    <name evidence="2" type="ORF">KSF_006940</name>
</gene>
<protein>
    <submittedName>
        <fullName evidence="2">Putative phosphoglycerate mutase GpmB</fullName>
    </submittedName>
</protein>
<dbReference type="InterPro" id="IPR013078">
    <property type="entry name" value="His_Pase_superF_clade-1"/>
</dbReference>
<name>A0A8J3II37_9CHLR</name>
<dbReference type="InterPro" id="IPR029033">
    <property type="entry name" value="His_PPase_superfam"/>
</dbReference>
<dbReference type="PANTHER" id="PTHR48100">
    <property type="entry name" value="BROAD-SPECIFICITY PHOSPHATASE YOR283W-RELATED"/>
    <property type="match status" value="1"/>
</dbReference>